<dbReference type="PANTHER" id="PTHR34069">
    <property type="entry name" value="3-OXOACYL-[ACYL-CARRIER-PROTEIN] SYNTHASE 3"/>
    <property type="match status" value="1"/>
</dbReference>
<dbReference type="Pfam" id="PF08541">
    <property type="entry name" value="ACP_syn_III_C"/>
    <property type="match status" value="1"/>
</dbReference>
<dbReference type="Proteomes" id="UP000190285">
    <property type="component" value="Unassembled WGS sequence"/>
</dbReference>
<dbReference type="PANTHER" id="PTHR34069:SF2">
    <property type="entry name" value="BETA-KETOACYL-[ACYL-CARRIER-PROTEIN] SYNTHASE III"/>
    <property type="match status" value="1"/>
</dbReference>
<accession>A0A1T5LK86</accession>
<keyword evidence="2" id="KW-0012">Acyltransferase</keyword>
<keyword evidence="6" id="KW-1185">Reference proteome</keyword>
<evidence type="ECO:0000256" key="2">
    <source>
        <dbReference type="ARBA" id="ARBA00023315"/>
    </source>
</evidence>
<dbReference type="InterPro" id="IPR013747">
    <property type="entry name" value="ACP_syn_III_C"/>
</dbReference>
<dbReference type="GO" id="GO:0044550">
    <property type="term" value="P:secondary metabolite biosynthetic process"/>
    <property type="evidence" value="ECO:0007669"/>
    <property type="project" value="TreeGrafter"/>
</dbReference>
<sequence>MDKVGIRATGRYVPKHFILTKDIIKKEGLTDKEVKSIATNRVFEARDEEPTDMAVKAANKTIQKANISPGDIDVLVYSATNSDYIRWADAARIQYDIGAENCYAFRMEQGCCGSMAGIDYAYSRLKTDKDITNILVVCGDKFSKPVFNKWKSASANYYSDGASAALISRKNIKFDILGSYSITDGSFNRLWKIPVGGLVEPATERNVQAGQYVLDCKKTAREYLSYDEKREELYNILVKNNKKVMLELFNRLNCSIDDVDKVVLYNVGKHVLDKIISILNIEESKTSTYISYEHGHMGPVDILFNLDKMVEDNKFDVNDKVLLFSAGYGFSWATSLLEYRGN</sequence>
<dbReference type="GO" id="GO:0006633">
    <property type="term" value="P:fatty acid biosynthetic process"/>
    <property type="evidence" value="ECO:0007669"/>
    <property type="project" value="InterPro"/>
</dbReference>
<dbReference type="InterPro" id="IPR013751">
    <property type="entry name" value="ACP_syn_III_N"/>
</dbReference>
<feature type="domain" description="Beta-ketoacyl-[acyl-carrier-protein] synthase III C-terminal" evidence="3">
    <location>
        <begin position="252"/>
        <end position="339"/>
    </location>
</feature>
<gene>
    <name evidence="5" type="ORF">SAMN02194393_02978</name>
</gene>
<dbReference type="SUPFAM" id="SSF53901">
    <property type="entry name" value="Thiolase-like"/>
    <property type="match status" value="1"/>
</dbReference>
<feature type="domain" description="Beta-ketoacyl-[acyl-carrier-protein] synthase III N-terminal" evidence="4">
    <location>
        <begin position="107"/>
        <end position="185"/>
    </location>
</feature>
<organism evidence="5 6">
    <name type="scientific">Maledivibacter halophilus</name>
    <dbReference type="NCBI Taxonomy" id="36842"/>
    <lineage>
        <taxon>Bacteria</taxon>
        <taxon>Bacillati</taxon>
        <taxon>Bacillota</taxon>
        <taxon>Clostridia</taxon>
        <taxon>Peptostreptococcales</taxon>
        <taxon>Caminicellaceae</taxon>
        <taxon>Maledivibacter</taxon>
    </lineage>
</organism>
<dbReference type="Gene3D" id="3.40.47.10">
    <property type="match status" value="2"/>
</dbReference>
<protein>
    <submittedName>
        <fullName evidence="5">3-oxoacyl-[acyl-carrier-protein] synthase-3</fullName>
    </submittedName>
</protein>
<dbReference type="InterPro" id="IPR016039">
    <property type="entry name" value="Thiolase-like"/>
</dbReference>
<name>A0A1T5LK86_9FIRM</name>
<proteinExistence type="predicted"/>
<dbReference type="STRING" id="36842.SAMN02194393_02978"/>
<dbReference type="Pfam" id="PF08545">
    <property type="entry name" value="ACP_syn_III"/>
    <property type="match status" value="1"/>
</dbReference>
<reference evidence="5 6" key="1">
    <citation type="submission" date="2017-02" db="EMBL/GenBank/DDBJ databases">
        <authorList>
            <person name="Peterson S.W."/>
        </authorList>
    </citation>
    <scope>NUCLEOTIDE SEQUENCE [LARGE SCALE GENOMIC DNA]</scope>
    <source>
        <strain evidence="5 6">M1</strain>
    </source>
</reference>
<evidence type="ECO:0000313" key="6">
    <source>
        <dbReference type="Proteomes" id="UP000190285"/>
    </source>
</evidence>
<evidence type="ECO:0000259" key="4">
    <source>
        <dbReference type="Pfam" id="PF08545"/>
    </source>
</evidence>
<evidence type="ECO:0000256" key="1">
    <source>
        <dbReference type="ARBA" id="ARBA00022679"/>
    </source>
</evidence>
<dbReference type="AlphaFoldDB" id="A0A1T5LK86"/>
<dbReference type="RefSeq" id="WP_079492649.1">
    <property type="nucleotide sequence ID" value="NZ_FUZT01000007.1"/>
</dbReference>
<keyword evidence="1" id="KW-0808">Transferase</keyword>
<dbReference type="OrthoDB" id="9815506at2"/>
<evidence type="ECO:0000313" key="5">
    <source>
        <dbReference type="EMBL" id="SKC76380.1"/>
    </source>
</evidence>
<dbReference type="GO" id="GO:0004315">
    <property type="term" value="F:3-oxoacyl-[acyl-carrier-protein] synthase activity"/>
    <property type="evidence" value="ECO:0007669"/>
    <property type="project" value="InterPro"/>
</dbReference>
<evidence type="ECO:0000259" key="3">
    <source>
        <dbReference type="Pfam" id="PF08541"/>
    </source>
</evidence>
<dbReference type="EMBL" id="FUZT01000007">
    <property type="protein sequence ID" value="SKC76380.1"/>
    <property type="molecule type" value="Genomic_DNA"/>
</dbReference>